<dbReference type="CDD" id="cd01167">
    <property type="entry name" value="bac_FRK"/>
    <property type="match status" value="1"/>
</dbReference>
<evidence type="ECO:0000256" key="3">
    <source>
        <dbReference type="ARBA" id="ARBA00022777"/>
    </source>
</evidence>
<dbReference type="Proteomes" id="UP000199021">
    <property type="component" value="Unassembled WGS sequence"/>
</dbReference>
<dbReference type="OrthoDB" id="9813569at2"/>
<proteinExistence type="inferred from homology"/>
<name>A0A1H9EG34_9BACT</name>
<feature type="domain" description="Carbohydrate kinase PfkB" evidence="4">
    <location>
        <begin position="27"/>
        <end position="287"/>
    </location>
</feature>
<dbReference type="PANTHER" id="PTHR43085:SF57">
    <property type="entry name" value="CARBOHYDRATE KINASE PFKB DOMAIN-CONTAINING PROTEIN"/>
    <property type="match status" value="1"/>
</dbReference>
<dbReference type="STRING" id="478744.SAMN05444359_10762"/>
<accession>A0A1H9EG34</accession>
<dbReference type="AlphaFoldDB" id="A0A1H9EG34"/>
<dbReference type="PROSITE" id="PS00583">
    <property type="entry name" value="PFKB_KINASES_1"/>
    <property type="match status" value="1"/>
</dbReference>
<dbReference type="EMBL" id="FOFB01000007">
    <property type="protein sequence ID" value="SEQ24517.1"/>
    <property type="molecule type" value="Genomic_DNA"/>
</dbReference>
<keyword evidence="3 5" id="KW-0418">Kinase</keyword>
<dbReference type="RefSeq" id="WP_090167128.1">
    <property type="nucleotide sequence ID" value="NZ_FOFB01000007.1"/>
</dbReference>
<gene>
    <name evidence="5" type="ORF">SAMN05444359_10762</name>
</gene>
<dbReference type="PROSITE" id="PS00584">
    <property type="entry name" value="PFKB_KINASES_2"/>
    <property type="match status" value="1"/>
</dbReference>
<dbReference type="InParanoid" id="A0A1H9EG34"/>
<sequence>MTSIAPAVAPKIVCFGETLFDLLPEGKQIGGAPLNVAYHFHQLGGLSSIVSRVGRDALGAELIQFVRENGLDSVALQKDDDLETGTVPVTFLNSLTPTYEIVSPVAWDQIEVNDAARRAVSSADAMVFGSLATRTSQNLKSLSSLLIDVKVRVLDVNLRAPFFTQSQIEALMRQADIVKVNDEEIHLIGKWYNWSGTDEELLRELYESLELKAAILTRGKNGAALMDSTGLHEHPGFKVTVADTIGAGDSFLAAFLYQYLRGVVPQRCLAYAGAVGALVASKTGGTPTYNESEVQAFLNAAKTNAKTVDQTY</sequence>
<dbReference type="SUPFAM" id="SSF53613">
    <property type="entry name" value="Ribokinase-like"/>
    <property type="match status" value="1"/>
</dbReference>
<dbReference type="Gene3D" id="3.40.1190.20">
    <property type="match status" value="1"/>
</dbReference>
<keyword evidence="2" id="KW-0808">Transferase</keyword>
<dbReference type="InterPro" id="IPR011611">
    <property type="entry name" value="PfkB_dom"/>
</dbReference>
<evidence type="ECO:0000313" key="6">
    <source>
        <dbReference type="Proteomes" id="UP000199021"/>
    </source>
</evidence>
<dbReference type="InterPro" id="IPR050306">
    <property type="entry name" value="PfkB_Carbo_kinase"/>
</dbReference>
<comment type="similarity">
    <text evidence="1">Belongs to the carbohydrate kinase PfkB family.</text>
</comment>
<dbReference type="GO" id="GO:0016301">
    <property type="term" value="F:kinase activity"/>
    <property type="evidence" value="ECO:0007669"/>
    <property type="project" value="UniProtKB-KW"/>
</dbReference>
<reference evidence="6" key="1">
    <citation type="submission" date="2016-10" db="EMBL/GenBank/DDBJ databases">
        <authorList>
            <person name="Varghese N."/>
            <person name="Submissions S."/>
        </authorList>
    </citation>
    <scope>NUCLEOTIDE SEQUENCE [LARGE SCALE GENOMIC DNA]</scope>
    <source>
        <strain evidence="6">DSM 24740</strain>
    </source>
</reference>
<evidence type="ECO:0000256" key="2">
    <source>
        <dbReference type="ARBA" id="ARBA00022679"/>
    </source>
</evidence>
<dbReference type="PANTHER" id="PTHR43085">
    <property type="entry name" value="HEXOKINASE FAMILY MEMBER"/>
    <property type="match status" value="1"/>
</dbReference>
<evidence type="ECO:0000256" key="1">
    <source>
        <dbReference type="ARBA" id="ARBA00010688"/>
    </source>
</evidence>
<dbReference type="Pfam" id="PF00294">
    <property type="entry name" value="PfkB"/>
    <property type="match status" value="1"/>
</dbReference>
<dbReference type="InterPro" id="IPR002173">
    <property type="entry name" value="Carboh/pur_kinase_PfkB_CS"/>
</dbReference>
<evidence type="ECO:0000259" key="4">
    <source>
        <dbReference type="Pfam" id="PF00294"/>
    </source>
</evidence>
<evidence type="ECO:0000313" key="5">
    <source>
        <dbReference type="EMBL" id="SEQ24517.1"/>
    </source>
</evidence>
<dbReference type="InterPro" id="IPR029056">
    <property type="entry name" value="Ribokinase-like"/>
</dbReference>
<keyword evidence="6" id="KW-1185">Reference proteome</keyword>
<organism evidence="5 6">
    <name type="scientific">Neolewinella agarilytica</name>
    <dbReference type="NCBI Taxonomy" id="478744"/>
    <lineage>
        <taxon>Bacteria</taxon>
        <taxon>Pseudomonadati</taxon>
        <taxon>Bacteroidota</taxon>
        <taxon>Saprospiria</taxon>
        <taxon>Saprospirales</taxon>
        <taxon>Lewinellaceae</taxon>
        <taxon>Neolewinella</taxon>
    </lineage>
</organism>
<protein>
    <submittedName>
        <fullName evidence="5">Fructokinase</fullName>
    </submittedName>
</protein>